<dbReference type="VEuPathDB" id="FungiDB:FUN_018194"/>
<proteinExistence type="predicted"/>
<dbReference type="EMBL" id="LLXL01002704">
    <property type="protein sequence ID" value="PKK60147.1"/>
    <property type="molecule type" value="Genomic_DNA"/>
</dbReference>
<protein>
    <submittedName>
        <fullName evidence="1">Uncharacterized protein</fullName>
    </submittedName>
</protein>
<evidence type="ECO:0000313" key="2">
    <source>
        <dbReference type="Proteomes" id="UP000233469"/>
    </source>
</evidence>
<evidence type="ECO:0000313" key="1">
    <source>
        <dbReference type="EMBL" id="PKK60147.1"/>
    </source>
</evidence>
<accession>A0A2N1MES7</accession>
<name>A0A2N1MES7_9GLOM</name>
<gene>
    <name evidence="1" type="ORF">RhiirC2_793754</name>
</gene>
<dbReference type="VEuPathDB" id="FungiDB:RhiirA1_469769"/>
<reference evidence="1 2" key="2">
    <citation type="submission" date="2017-10" db="EMBL/GenBank/DDBJ databases">
        <title>Extensive intraspecific genome diversity in a model arbuscular mycorrhizal fungus.</title>
        <authorList>
            <person name="Chen E.C.H."/>
            <person name="Morin E."/>
            <person name="Baudet D."/>
            <person name="Noel J."/>
            <person name="Ndikumana S."/>
            <person name="Charron P."/>
            <person name="St-Onge C."/>
            <person name="Giorgi J."/>
            <person name="Grigoriev I.V."/>
            <person name="Roux C."/>
            <person name="Martin F.M."/>
            <person name="Corradi N."/>
        </authorList>
    </citation>
    <scope>NUCLEOTIDE SEQUENCE [LARGE SCALE GENOMIC DNA]</scope>
    <source>
        <strain evidence="1 2">C2</strain>
    </source>
</reference>
<reference evidence="1 2" key="1">
    <citation type="submission" date="2016-04" db="EMBL/GenBank/DDBJ databases">
        <title>Genome analyses suggest a sexual origin of heterokaryosis in a supposedly ancient asexual fungus.</title>
        <authorList>
            <person name="Ropars J."/>
            <person name="Sedzielewska K."/>
            <person name="Noel J."/>
            <person name="Charron P."/>
            <person name="Farinelli L."/>
            <person name="Marton T."/>
            <person name="Kruger M."/>
            <person name="Pelin A."/>
            <person name="Brachmann A."/>
            <person name="Corradi N."/>
        </authorList>
    </citation>
    <scope>NUCLEOTIDE SEQUENCE [LARGE SCALE GENOMIC DNA]</scope>
    <source>
        <strain evidence="1 2">C2</strain>
    </source>
</reference>
<organism evidence="1 2">
    <name type="scientific">Rhizophagus irregularis</name>
    <dbReference type="NCBI Taxonomy" id="588596"/>
    <lineage>
        <taxon>Eukaryota</taxon>
        <taxon>Fungi</taxon>
        <taxon>Fungi incertae sedis</taxon>
        <taxon>Mucoromycota</taxon>
        <taxon>Glomeromycotina</taxon>
        <taxon>Glomeromycetes</taxon>
        <taxon>Glomerales</taxon>
        <taxon>Glomeraceae</taxon>
        <taxon>Rhizophagus</taxon>
    </lineage>
</organism>
<dbReference type="Proteomes" id="UP000233469">
    <property type="component" value="Unassembled WGS sequence"/>
</dbReference>
<sequence>MLLRKRKNNEIYVQYFNSLRISINTEENENQQCLGNKIKKGKDANIAVSFRNCPNTGKINELQSSFGELCRVGIMGSITWRNELPREACRLVYAHPCPVKNQVSMCLASESVENDVLQRDCKDILMVVETFSNEQVCRQVASSYGYKLPADSCDPRELVSYIKQVAEFGFNHIIIIGELDYGMAFMDCFRRLFQWDVMMLMLWPLYNYSSKEADIRNNKFAWFVENDGIVYEMASLVSVKASLDLWKL</sequence>
<comment type="caution">
    <text evidence="1">The sequence shown here is derived from an EMBL/GenBank/DDBJ whole genome shotgun (WGS) entry which is preliminary data.</text>
</comment>
<dbReference type="VEuPathDB" id="FungiDB:RhiirFUN_019573"/>
<dbReference type="AlphaFoldDB" id="A0A2N1MES7"/>